<dbReference type="InterPro" id="IPR017438">
    <property type="entry name" value="ATP-NAD_kinase_N"/>
</dbReference>
<dbReference type="SUPFAM" id="SSF111331">
    <property type="entry name" value="NAD kinase/diacylglycerol kinase-like"/>
    <property type="match status" value="1"/>
</dbReference>
<dbReference type="Pfam" id="PF00781">
    <property type="entry name" value="DAGK_cat"/>
    <property type="match status" value="1"/>
</dbReference>
<dbReference type="PANTHER" id="PTHR12358:SF112">
    <property type="entry name" value="LD11247P-RELATED"/>
    <property type="match status" value="1"/>
</dbReference>
<gene>
    <name evidence="2" type="ORF">CYNAS_LOCUS1527</name>
</gene>
<name>A0AA36DMZ9_CYLNA</name>
<dbReference type="Proteomes" id="UP001176961">
    <property type="component" value="Unassembled WGS sequence"/>
</dbReference>
<dbReference type="Gene3D" id="3.40.50.10330">
    <property type="entry name" value="Probable inorganic polyphosphate/atp-NAD kinase, domain 1"/>
    <property type="match status" value="1"/>
</dbReference>
<dbReference type="GO" id="GO:0016020">
    <property type="term" value="C:membrane"/>
    <property type="evidence" value="ECO:0007669"/>
    <property type="project" value="TreeGrafter"/>
</dbReference>
<dbReference type="Gene3D" id="2.60.200.40">
    <property type="match status" value="1"/>
</dbReference>
<dbReference type="PANTHER" id="PTHR12358">
    <property type="entry name" value="SPHINGOSINE KINASE"/>
    <property type="match status" value="1"/>
</dbReference>
<evidence type="ECO:0000313" key="3">
    <source>
        <dbReference type="Proteomes" id="UP001176961"/>
    </source>
</evidence>
<dbReference type="GO" id="GO:0046512">
    <property type="term" value="P:sphingosine biosynthetic process"/>
    <property type="evidence" value="ECO:0007669"/>
    <property type="project" value="TreeGrafter"/>
</dbReference>
<feature type="domain" description="DAGKc" evidence="1">
    <location>
        <begin position="88"/>
        <end position="235"/>
    </location>
</feature>
<dbReference type="InterPro" id="IPR050187">
    <property type="entry name" value="Lipid_Phosphate_FormReg"/>
</dbReference>
<reference evidence="2" key="1">
    <citation type="submission" date="2023-07" db="EMBL/GenBank/DDBJ databases">
        <authorList>
            <consortium name="CYATHOMIX"/>
        </authorList>
    </citation>
    <scope>NUCLEOTIDE SEQUENCE</scope>
    <source>
        <strain evidence="2">N/A</strain>
    </source>
</reference>
<evidence type="ECO:0000259" key="1">
    <source>
        <dbReference type="PROSITE" id="PS50146"/>
    </source>
</evidence>
<proteinExistence type="predicted"/>
<evidence type="ECO:0000313" key="2">
    <source>
        <dbReference type="EMBL" id="CAJ0589544.1"/>
    </source>
</evidence>
<dbReference type="EMBL" id="CATQJL010000001">
    <property type="protein sequence ID" value="CAJ0589544.1"/>
    <property type="molecule type" value="Genomic_DNA"/>
</dbReference>
<comment type="caution">
    <text evidence="2">The sequence shown here is derived from an EMBL/GenBank/DDBJ whole genome shotgun (WGS) entry which is preliminary data.</text>
</comment>
<organism evidence="2 3">
    <name type="scientific">Cylicocyclus nassatus</name>
    <name type="common">Nematode worm</name>
    <dbReference type="NCBI Taxonomy" id="53992"/>
    <lineage>
        <taxon>Eukaryota</taxon>
        <taxon>Metazoa</taxon>
        <taxon>Ecdysozoa</taxon>
        <taxon>Nematoda</taxon>
        <taxon>Chromadorea</taxon>
        <taxon>Rhabditida</taxon>
        <taxon>Rhabditina</taxon>
        <taxon>Rhabditomorpha</taxon>
        <taxon>Strongyloidea</taxon>
        <taxon>Strongylidae</taxon>
        <taxon>Cylicocyclus</taxon>
    </lineage>
</organism>
<dbReference type="GO" id="GO:0005737">
    <property type="term" value="C:cytoplasm"/>
    <property type="evidence" value="ECO:0007669"/>
    <property type="project" value="TreeGrafter"/>
</dbReference>
<dbReference type="AlphaFoldDB" id="A0AA36DMZ9"/>
<dbReference type="InterPro" id="IPR001206">
    <property type="entry name" value="Diacylglycerol_kinase_cat_dom"/>
</dbReference>
<protein>
    <recommendedName>
        <fullName evidence="1">DAGKc domain-containing protein</fullName>
    </recommendedName>
</protein>
<sequence>MSLTEAELLITGELPIRIDDVIGCHLENELDNASTSSVVVENFPLVRNRRAHRPVNVTFPSKTDAEKFLEEMQAKIRRKTPPHLLTKEPNGRVLIVINPFSGQKRAEYLWARHGSHILKAAGICADIVHTDYPQHATKIMQELDIDRYDAVLVNSGDGLVTEVICGLLLRKDRERALKFPICHIPGGTSNALAAAICYACNEPFSSRDVFIKECCLMVTRPRYIPLRLYNVETQYDGTRSMFMSANWGLIADIDIGSERFRWAGMIRLHMESVIRIAELPRVATYRARISYIPAQCKLTSRNTMLRFNCDRKKFGAGHFDYDEVDQVTGLEKLEKEHFSSLEESLKDTSLNSIPPLNQPLDGSWETVEGDFVMANVSTLSHLGSDLPFLPSARLDEPTMYLTLIDWNTIKSRLHVAHLFVFMESSRHLAHPCMQIIPVKAIRIEPLSEGGHFAIDGEPFRSGSSFQVVPSKYCATVVGRKEVVREEQNHNNK</sequence>
<dbReference type="PROSITE" id="PS50146">
    <property type="entry name" value="DAGK"/>
    <property type="match status" value="1"/>
</dbReference>
<dbReference type="GO" id="GO:0001727">
    <property type="term" value="F:lipid kinase activity"/>
    <property type="evidence" value="ECO:0007669"/>
    <property type="project" value="TreeGrafter"/>
</dbReference>
<dbReference type="SMART" id="SM00046">
    <property type="entry name" value="DAGKc"/>
    <property type="match status" value="1"/>
</dbReference>
<keyword evidence="3" id="KW-1185">Reference proteome</keyword>
<dbReference type="InterPro" id="IPR016064">
    <property type="entry name" value="NAD/diacylglycerol_kinase_sf"/>
</dbReference>
<accession>A0AA36DMZ9</accession>